<dbReference type="EMBL" id="CCKQ01002859">
    <property type="protein sequence ID" value="CDW73975.1"/>
    <property type="molecule type" value="Genomic_DNA"/>
</dbReference>
<evidence type="ECO:0000313" key="2">
    <source>
        <dbReference type="EMBL" id="CDW73975.1"/>
    </source>
</evidence>
<feature type="compositionally biased region" description="Basic and acidic residues" evidence="1">
    <location>
        <begin position="383"/>
        <end position="395"/>
    </location>
</feature>
<dbReference type="InParanoid" id="A0A077ZVM0"/>
<dbReference type="AlphaFoldDB" id="A0A077ZVM0"/>
<evidence type="ECO:0000313" key="3">
    <source>
        <dbReference type="Proteomes" id="UP000039865"/>
    </source>
</evidence>
<protein>
    <submittedName>
        <fullName evidence="2">Uncharacterized protein</fullName>
    </submittedName>
</protein>
<proteinExistence type="predicted"/>
<sequence length="614" mass="72711">MQLNQKETEIKIKAIRIEKSKEMSLQKKDISMNIKIKNITGILLGPQTITYQILIKKGRLQRITERYWSFLSIVSAERTYDIQFEKKDELINFYIAINELVSRSNPQFDKIVDRRFLRIHLTRMKLEHIAEMQGLSMIQLFKKSLYIKGLSLPEITVNDRKYKFQVLSKLNGLIQYTPVVNHIEINDLYQLSQALINDALAIETEISINMNRGLKRDDSNINTNDVQSASYMYHPGMGYSSTINSDNQYINSLTQQNFMYNKAQQDFEEQRKVDRIKSILATSIRSIQRNAVSKAKEKKSILAGDSLVRRFQMQKRKSLMKDSQSHTNLMLRSGNVSTLHLYKNDKSNIELSDHSSISPRRYHPLDENNNTQLFFQEENQNEEENKEKTKSDYKTNGDNSKSPQPIQKKKKSLWAIFVSRQKNNQIKQGVKQSVQLQLSELIKVFNLSKKFYMIKQRKLPKIVRKKIEEALNHHLQKKILQCNKMADFNQKLEFLNDMVDFYLRHCDQESEHFNIIANRVITKYQHMILPSLLEERLKRKVDYNQLRIKYEEQQQMYYHQNVIDNNLRTQTIVSQPYNPQGKQQYDEFQSTFKKVEFKQIVELKRAKTRKMDLF</sequence>
<organism evidence="2 3">
    <name type="scientific">Stylonychia lemnae</name>
    <name type="common">Ciliate</name>
    <dbReference type="NCBI Taxonomy" id="5949"/>
    <lineage>
        <taxon>Eukaryota</taxon>
        <taxon>Sar</taxon>
        <taxon>Alveolata</taxon>
        <taxon>Ciliophora</taxon>
        <taxon>Intramacronucleata</taxon>
        <taxon>Spirotrichea</taxon>
        <taxon>Stichotrichia</taxon>
        <taxon>Sporadotrichida</taxon>
        <taxon>Oxytrichidae</taxon>
        <taxon>Stylonychinae</taxon>
        <taxon>Stylonychia</taxon>
    </lineage>
</organism>
<feature type="region of interest" description="Disordered" evidence="1">
    <location>
        <begin position="377"/>
        <end position="408"/>
    </location>
</feature>
<reference evidence="2 3" key="1">
    <citation type="submission" date="2014-06" db="EMBL/GenBank/DDBJ databases">
        <authorList>
            <person name="Swart Estienne"/>
        </authorList>
    </citation>
    <scope>NUCLEOTIDE SEQUENCE [LARGE SCALE GENOMIC DNA]</scope>
    <source>
        <strain evidence="2 3">130c</strain>
    </source>
</reference>
<evidence type="ECO:0000256" key="1">
    <source>
        <dbReference type="SAM" id="MobiDB-lite"/>
    </source>
</evidence>
<dbReference type="Proteomes" id="UP000039865">
    <property type="component" value="Unassembled WGS sequence"/>
</dbReference>
<keyword evidence="3" id="KW-1185">Reference proteome</keyword>
<name>A0A077ZVM0_STYLE</name>
<accession>A0A077ZVM0</accession>
<gene>
    <name evidence="2" type="primary">Contig10594.g11313</name>
    <name evidence="2" type="ORF">STYLEM_2965</name>
</gene>